<reference evidence="10" key="1">
    <citation type="submission" date="2017-08" db="EMBL/GenBank/DDBJ databases">
        <title>Direct submision.</title>
        <authorList>
            <person name="Kim S.-J."/>
            <person name="Rhee S.-K."/>
        </authorList>
    </citation>
    <scope>NUCLEOTIDE SEQUENCE [LARGE SCALE GENOMIC DNA]</scope>
    <source>
        <strain evidence="10">GI5</strain>
    </source>
</reference>
<dbReference type="Pfam" id="PF01435">
    <property type="entry name" value="Peptidase_M48"/>
    <property type="match status" value="1"/>
</dbReference>
<dbReference type="Gene3D" id="3.30.2010.10">
    <property type="entry name" value="Metalloproteases ('zincins'), catalytic domain"/>
    <property type="match status" value="1"/>
</dbReference>
<feature type="chain" id="PRO_5014668996" evidence="7">
    <location>
        <begin position="21"/>
        <end position="250"/>
    </location>
</feature>
<proteinExistence type="inferred from homology"/>
<dbReference type="Proteomes" id="UP000235116">
    <property type="component" value="Chromosome"/>
</dbReference>
<evidence type="ECO:0000256" key="5">
    <source>
        <dbReference type="ARBA" id="ARBA00023049"/>
    </source>
</evidence>
<evidence type="ECO:0000256" key="4">
    <source>
        <dbReference type="ARBA" id="ARBA00022833"/>
    </source>
</evidence>
<dbReference type="EMBL" id="CP022684">
    <property type="protein sequence ID" value="AUM13557.1"/>
    <property type="molecule type" value="Genomic_DNA"/>
</dbReference>
<dbReference type="RefSeq" id="WP_101894932.1">
    <property type="nucleotide sequence ID" value="NZ_CP022684.1"/>
</dbReference>
<comment type="cofactor">
    <cofactor evidence="6">
        <name>Zn(2+)</name>
        <dbReference type="ChEBI" id="CHEBI:29105"/>
    </cofactor>
    <text evidence="6">Binds 1 zinc ion per subunit.</text>
</comment>
<evidence type="ECO:0000256" key="2">
    <source>
        <dbReference type="ARBA" id="ARBA00022723"/>
    </source>
</evidence>
<keyword evidence="10" id="KW-1185">Reference proteome</keyword>
<dbReference type="GO" id="GO:0051603">
    <property type="term" value="P:proteolysis involved in protein catabolic process"/>
    <property type="evidence" value="ECO:0007669"/>
    <property type="project" value="TreeGrafter"/>
</dbReference>
<keyword evidence="1 6" id="KW-0645">Protease</keyword>
<feature type="signal peptide" evidence="7">
    <location>
        <begin position="1"/>
        <end position="20"/>
    </location>
</feature>
<keyword evidence="2" id="KW-0479">Metal-binding</keyword>
<keyword evidence="5 6" id="KW-0482">Metalloprotease</keyword>
<name>A0A2K9LMU4_9GAMM</name>
<keyword evidence="7" id="KW-0732">Signal</keyword>
<dbReference type="PANTHER" id="PTHR22726">
    <property type="entry name" value="METALLOENDOPEPTIDASE OMA1"/>
    <property type="match status" value="1"/>
</dbReference>
<evidence type="ECO:0000256" key="1">
    <source>
        <dbReference type="ARBA" id="ARBA00022670"/>
    </source>
</evidence>
<dbReference type="KEGG" id="kak:Kalk_14495"/>
<accession>A0A2K9LMU4</accession>
<keyword evidence="4 6" id="KW-0862">Zinc</keyword>
<organism evidence="9 10">
    <name type="scientific">Ketobacter alkanivorans</name>
    <dbReference type="NCBI Taxonomy" id="1917421"/>
    <lineage>
        <taxon>Bacteria</taxon>
        <taxon>Pseudomonadati</taxon>
        <taxon>Pseudomonadota</taxon>
        <taxon>Gammaproteobacteria</taxon>
        <taxon>Pseudomonadales</taxon>
        <taxon>Ketobacteraceae</taxon>
        <taxon>Ketobacter</taxon>
    </lineage>
</organism>
<evidence type="ECO:0000259" key="8">
    <source>
        <dbReference type="Pfam" id="PF01435"/>
    </source>
</evidence>
<sequence>MKRIVSAAALAAALNLSGCATDGSFDSNKAMAVGMGVAQAVTLDEDSVKHTASLAAKEMDGKNQVAAASNPYSVRLAKITANLQNYRGMNFDFKVYLAPEVNAFAMADGAVRVYSGLLDAMPDDQVLAVIGHEIGHVYHKHSYEQMQKRLLTDSVFQGVVSVGGTIGELTQGQLGQLAYATVNAQFSQHDELESDTFAVKMLHSLGQDPYSMKRAIQTLESKYGSDSSFLSSHPSNKKRVERIQGAIDKL</sequence>
<evidence type="ECO:0000256" key="6">
    <source>
        <dbReference type="RuleBase" id="RU003983"/>
    </source>
</evidence>
<evidence type="ECO:0000256" key="7">
    <source>
        <dbReference type="SAM" id="SignalP"/>
    </source>
</evidence>
<comment type="similarity">
    <text evidence="6">Belongs to the peptidase M48 family.</text>
</comment>
<dbReference type="OrthoDB" id="9810445at2"/>
<evidence type="ECO:0000256" key="3">
    <source>
        <dbReference type="ARBA" id="ARBA00022801"/>
    </source>
</evidence>
<gene>
    <name evidence="9" type="ORF">Kalk_14495</name>
</gene>
<dbReference type="GO" id="GO:0016020">
    <property type="term" value="C:membrane"/>
    <property type="evidence" value="ECO:0007669"/>
    <property type="project" value="TreeGrafter"/>
</dbReference>
<dbReference type="GO" id="GO:0046872">
    <property type="term" value="F:metal ion binding"/>
    <property type="evidence" value="ECO:0007669"/>
    <property type="project" value="UniProtKB-KW"/>
</dbReference>
<dbReference type="InterPro" id="IPR001915">
    <property type="entry name" value="Peptidase_M48"/>
</dbReference>
<evidence type="ECO:0000313" key="10">
    <source>
        <dbReference type="Proteomes" id="UP000235116"/>
    </source>
</evidence>
<dbReference type="InterPro" id="IPR051156">
    <property type="entry name" value="Mito/Outer_Membr_Metalloprot"/>
</dbReference>
<dbReference type="AlphaFoldDB" id="A0A2K9LMU4"/>
<dbReference type="GO" id="GO:0004222">
    <property type="term" value="F:metalloendopeptidase activity"/>
    <property type="evidence" value="ECO:0007669"/>
    <property type="project" value="InterPro"/>
</dbReference>
<dbReference type="PANTHER" id="PTHR22726:SF8">
    <property type="entry name" value="METALLOPROTEASE YCAL"/>
    <property type="match status" value="1"/>
</dbReference>
<dbReference type="CDD" id="cd07334">
    <property type="entry name" value="M48C_loiP_like"/>
    <property type="match status" value="1"/>
</dbReference>
<protein>
    <submittedName>
        <fullName evidence="9">Peptidase</fullName>
    </submittedName>
</protein>
<evidence type="ECO:0000313" key="9">
    <source>
        <dbReference type="EMBL" id="AUM13557.1"/>
    </source>
</evidence>
<feature type="domain" description="Peptidase M48" evidence="8">
    <location>
        <begin position="86"/>
        <end position="245"/>
    </location>
</feature>
<keyword evidence="3 6" id="KW-0378">Hydrolase</keyword>